<feature type="compositionally biased region" description="Acidic residues" evidence="2">
    <location>
        <begin position="319"/>
        <end position="334"/>
    </location>
</feature>
<keyword evidence="6" id="KW-1185">Reference proteome</keyword>
<dbReference type="Gene3D" id="3.30.70.270">
    <property type="match status" value="1"/>
</dbReference>
<feature type="compositionally biased region" description="Polar residues" evidence="2">
    <location>
        <begin position="236"/>
        <end position="252"/>
    </location>
</feature>
<accession>A0A7M7MVW5</accession>
<keyword evidence="1" id="KW-0479">Metal-binding</keyword>
<gene>
    <name evidence="7" type="primary">LOC107965822</name>
</gene>
<dbReference type="InterPro" id="IPR043502">
    <property type="entry name" value="DNA/RNA_pol_sf"/>
</dbReference>
<evidence type="ECO:0000256" key="1">
    <source>
        <dbReference type="PROSITE-ProRule" id="PRU00042"/>
    </source>
</evidence>
<reference evidence="5" key="1">
    <citation type="submission" date="2021-01" db="UniProtKB">
        <authorList>
            <consortium name="EnsemblMetazoa"/>
        </authorList>
    </citation>
    <scope>IDENTIFICATION</scope>
    <source>
        <strain evidence="5">DH4</strain>
    </source>
</reference>
<evidence type="ECO:0000259" key="4">
    <source>
        <dbReference type="PROSITE" id="PS50878"/>
    </source>
</evidence>
<dbReference type="SUPFAM" id="SSF56672">
    <property type="entry name" value="DNA/RNA polymerases"/>
    <property type="match status" value="1"/>
</dbReference>
<feature type="region of interest" description="Disordered" evidence="2">
    <location>
        <begin position="395"/>
        <end position="424"/>
    </location>
</feature>
<evidence type="ECO:0000313" key="6">
    <source>
        <dbReference type="Proteomes" id="UP000005203"/>
    </source>
</evidence>
<feature type="domain" description="Reverse transcriptase" evidence="4">
    <location>
        <begin position="546"/>
        <end position="821"/>
    </location>
</feature>
<dbReference type="CDD" id="cd01650">
    <property type="entry name" value="RT_nLTR_like"/>
    <property type="match status" value="1"/>
</dbReference>
<feature type="region of interest" description="Disordered" evidence="2">
    <location>
        <begin position="105"/>
        <end position="127"/>
    </location>
</feature>
<dbReference type="InterPro" id="IPR043128">
    <property type="entry name" value="Rev_trsase/Diguanyl_cyclase"/>
</dbReference>
<organism evidence="5">
    <name type="scientific">Apis mellifera</name>
    <name type="common">Honeybee</name>
    <dbReference type="NCBI Taxonomy" id="7460"/>
    <lineage>
        <taxon>Eukaryota</taxon>
        <taxon>Metazoa</taxon>
        <taxon>Ecdysozoa</taxon>
        <taxon>Arthropoda</taxon>
        <taxon>Hexapoda</taxon>
        <taxon>Insecta</taxon>
        <taxon>Pterygota</taxon>
        <taxon>Neoptera</taxon>
        <taxon>Endopterygota</taxon>
        <taxon>Hymenoptera</taxon>
        <taxon>Apocrita</taxon>
        <taxon>Aculeata</taxon>
        <taxon>Apoidea</taxon>
        <taxon>Anthophila</taxon>
        <taxon>Apidae</taxon>
        <taxon>Apis</taxon>
    </lineage>
</organism>
<dbReference type="GO" id="GO:0071897">
    <property type="term" value="P:DNA biosynthetic process"/>
    <property type="evidence" value="ECO:0007669"/>
    <property type="project" value="UniProtKB-ARBA"/>
</dbReference>
<feature type="compositionally biased region" description="Basic residues" evidence="2">
    <location>
        <begin position="407"/>
        <end position="424"/>
    </location>
</feature>
<dbReference type="EnsemblMetazoa" id="XM_026445951">
    <property type="protein sequence ID" value="XP_026301736"/>
    <property type="gene ID" value="LOC107965822"/>
</dbReference>
<dbReference type="Pfam" id="PF00078">
    <property type="entry name" value="RVT_1"/>
    <property type="match status" value="1"/>
</dbReference>
<reference evidence="7" key="2">
    <citation type="submission" date="2025-04" db="UniProtKB">
        <authorList>
            <consortium name="RefSeq"/>
        </authorList>
    </citation>
    <scope>IDENTIFICATION</scope>
    <source>
        <strain evidence="7">DH4</strain>
        <tissue evidence="7">Whole body</tissue>
    </source>
</reference>
<dbReference type="PANTHER" id="PTHR35450">
    <property type="entry name" value="REVERSE TRANSCRIPTASE DOMAIN-CONTAINING PROTEIN"/>
    <property type="match status" value="1"/>
</dbReference>
<dbReference type="InterPro" id="IPR000477">
    <property type="entry name" value="RT_dom"/>
</dbReference>
<keyword evidence="1" id="KW-0862">Zinc</keyword>
<dbReference type="PROSITE" id="PS50157">
    <property type="entry name" value="ZINC_FINGER_C2H2_2"/>
    <property type="match status" value="1"/>
</dbReference>
<dbReference type="PANTHER" id="PTHR35450:SF2">
    <property type="entry name" value="REVERSE TRANSCRIPTASE DOMAIN-CONTAINING PROTEIN"/>
    <property type="match status" value="1"/>
</dbReference>
<dbReference type="InterPro" id="IPR013087">
    <property type="entry name" value="Znf_C2H2_type"/>
</dbReference>
<dbReference type="AlphaFoldDB" id="A0A7M7MVW5"/>
<dbReference type="GO" id="GO:0008270">
    <property type="term" value="F:zinc ion binding"/>
    <property type="evidence" value="ECO:0007669"/>
    <property type="project" value="UniProtKB-KW"/>
</dbReference>
<proteinExistence type="predicted"/>
<evidence type="ECO:0000259" key="3">
    <source>
        <dbReference type="PROSITE" id="PS50157"/>
    </source>
</evidence>
<feature type="domain" description="C2H2-type" evidence="3">
    <location>
        <begin position="205"/>
        <end position="233"/>
    </location>
</feature>
<dbReference type="RefSeq" id="XP_026301736.1">
    <property type="nucleotide sequence ID" value="XM_026445951.1"/>
</dbReference>
<keyword evidence="1" id="KW-0863">Zinc-finger</keyword>
<dbReference type="PROSITE" id="PS00028">
    <property type="entry name" value="ZINC_FINGER_C2H2_1"/>
    <property type="match status" value="1"/>
</dbReference>
<sequence length="1262" mass="143148">MPLAAELPIAIAAASNALREVWRGSIGSVGSGALEIVARGTKRSITGTLCPNHLWVSPTCVKTNLIAGRSPTLFDGLCQQPERTRSRSLTEGKCREYYNSQRINQIKMSSNREEEPRTRGPPGPGVPWRTCPLRWKATYDDQACPRTEKQTIELPLNGRYNAYGATLKEGTKDSSRKKEFEKLHGCRCHLPKCKGRKEAKGVAKFKCDSCEESFLTQRGLSMHELHRHPAIRNLKRTQGTSRGNTRPTNRASVWSKEETDLLIKLNERYKHLKQPNVALKEYFPDKTLKQISDKRRLLPVQEPEDVATTDETGPPPSDSSEESIYESATEDEGGGDMQQTAPNDSWKEPFIQSIRTNHLEEEDSLRKVEEAIERMAMNEGVTEQEVGTLLEQFVDSLTQSPTTERKGSRRKSQKTTKRKTTHNNRKKFLYAKHQELYKKSPRRLLELALSGESSSGREVVNLPEADSVGPLYKSLWGQIGPEKTHRNQPMCNNIDMSEIWTPIALESLVEKFKKIKSDTAAGADQIKKFHLRKKGALHVFAKLCNLLMLHRIYPAQWKTNRTTLIPKPGKSAEEVENWRPITIGSLLGRIYSAMIDRKLRSKIKQHIRQKGFTQEDGCKNNIAILSSALTKMKEDSGGIITIIDISKAFDTVPHGEISQSLMNKGVPSPICEYIQKMYIGCKTIIYCRDKKTLPVDILRGVKQGDPLSPLLFNLIIDPIIGTLDETTEGIKLENENISVLAFADDLVLLAKDKETADKQNRLINEYLDDLKMKVSAEKCTTFEIKRQNKTWFLGDPQLTLGQQRIPYADPEAAIKYLGTNFNPWRGLCKTSIKEIIDAARTVKQLKLKPHQKINLIRTYLLPRYIHKLEILHLHPSTTDGLIYTDKSHGGLGIQRVANIVKLAKLKHSILMTRSEDNAVKIALNGQEGMVKRYATSIGLQWPCGIEEIEETRKKLKRADTNKWKTLISQGQGIKEFFGDKTGNAWLYNPEMLRPSRYLDALKLRTNTYGTKAALHRAKRDIDINCRRCGVQVETLGHILGLCTHTKNKRIKRHDEICDLIAKNVSKEYVIFREPEVEVNGDRRKPDMVIKDHDKVYVVDVTVRYENNDSLNKAYKEKENKYKETAEIMRRDLKAKESRVLPVVIGSRGAVPRATIENLKVLGLQTKHALTASLIALRSSIEMMTKPQGQSKFNKRTRLLVDIKKTKQLPADKQQSPSRPLHRAVQVLTYYCTSRARGRFYRVESGATPPRGTPWTTYAKAYG</sequence>
<dbReference type="PROSITE" id="PS50878">
    <property type="entry name" value="RT_POL"/>
    <property type="match status" value="1"/>
</dbReference>
<name>A0A7M7MVW5_APIME</name>
<dbReference type="OrthoDB" id="7687051at2759"/>
<feature type="region of interest" description="Disordered" evidence="2">
    <location>
        <begin position="293"/>
        <end position="347"/>
    </location>
</feature>
<dbReference type="KEGG" id="ame:107965822"/>
<dbReference type="Proteomes" id="UP000005203">
    <property type="component" value="Linkage group LG15"/>
</dbReference>
<feature type="region of interest" description="Disordered" evidence="2">
    <location>
        <begin position="235"/>
        <end position="255"/>
    </location>
</feature>
<dbReference type="GeneID" id="107965822"/>
<evidence type="ECO:0000256" key="2">
    <source>
        <dbReference type="SAM" id="MobiDB-lite"/>
    </source>
</evidence>
<accession>A0A8B8HCI0</accession>
<evidence type="ECO:0000313" key="7">
    <source>
        <dbReference type="RefSeq" id="XP_026301736.1"/>
    </source>
</evidence>
<protein>
    <submittedName>
        <fullName evidence="7">Uncharacterized protein LOC107965822</fullName>
    </submittedName>
</protein>
<evidence type="ECO:0000313" key="5">
    <source>
        <dbReference type="EnsemblMetazoa" id="XP_026301736"/>
    </source>
</evidence>